<keyword evidence="4 5" id="KW-0472">Membrane</keyword>
<evidence type="ECO:0000256" key="3">
    <source>
        <dbReference type="ARBA" id="ARBA00022989"/>
    </source>
</evidence>
<comment type="subcellular location">
    <subcellularLocation>
        <location evidence="1">Membrane</location>
        <topology evidence="1">Multi-pass membrane protein</topology>
    </subcellularLocation>
</comment>
<protein>
    <submittedName>
        <fullName evidence="6">RTA1-domain-containing protein</fullName>
    </submittedName>
</protein>
<evidence type="ECO:0000256" key="4">
    <source>
        <dbReference type="ARBA" id="ARBA00023136"/>
    </source>
</evidence>
<feature type="transmembrane region" description="Helical" evidence="5">
    <location>
        <begin position="68"/>
        <end position="89"/>
    </location>
</feature>
<dbReference type="InterPro" id="IPR007568">
    <property type="entry name" value="RTA1"/>
</dbReference>
<dbReference type="EMBL" id="JAQQWP010000006">
    <property type="protein sequence ID" value="KAK8114933.1"/>
    <property type="molecule type" value="Genomic_DNA"/>
</dbReference>
<dbReference type="PANTHER" id="PTHR31465">
    <property type="entry name" value="PROTEIN RTA1-RELATED"/>
    <property type="match status" value="1"/>
</dbReference>
<evidence type="ECO:0000313" key="6">
    <source>
        <dbReference type="EMBL" id="KAK8114933.1"/>
    </source>
</evidence>
<dbReference type="PANTHER" id="PTHR31465:SF9">
    <property type="entry name" value="SPHINGOID LONG-CHAIN BASE TRANSPORTER RSB1"/>
    <property type="match status" value="1"/>
</dbReference>
<proteinExistence type="predicted"/>
<reference evidence="6 7" key="1">
    <citation type="submission" date="2023-01" db="EMBL/GenBank/DDBJ databases">
        <title>Analysis of 21 Apiospora genomes using comparative genomics revels a genus with tremendous synthesis potential of carbohydrate active enzymes and secondary metabolites.</title>
        <authorList>
            <person name="Sorensen T."/>
        </authorList>
    </citation>
    <scope>NUCLEOTIDE SEQUENCE [LARGE SCALE GENOMIC DNA]</scope>
    <source>
        <strain evidence="6 7">CBS 117206</strain>
    </source>
</reference>
<feature type="transmembrane region" description="Helical" evidence="5">
    <location>
        <begin position="12"/>
        <end position="32"/>
    </location>
</feature>
<dbReference type="Proteomes" id="UP001392437">
    <property type="component" value="Unassembled WGS sequence"/>
</dbReference>
<sequence length="304" mass="32850">MPTQSMSQAVSALFLIVFVSSLLACVAFTVLLRRWPQFTYPLALACVFEIIGYGIRCGNAAKPWSAQLFVVVTIFLTIAPSFVSMAMYTTIERTLLILGKEHSLLRPKWYFYLVYADLVGLVIQIVGLGLALSGISKTGMGPHANSGGVVVAVGIGLHAATLAVFMVLFAVALCQAYVTYRQHGSTTADVDLCVVGLSSGRTLTTRFKGYLLIVALAVVCLLVRDLYRTIGLAQGFTTANVNEAIFALLDGFLVAEAVLGLVAFHPAWVLTDGYKPEPEQQQPQQQGKEMIGLGYHSDQSTNFI</sequence>
<feature type="transmembrane region" description="Helical" evidence="5">
    <location>
        <begin position="207"/>
        <end position="223"/>
    </location>
</feature>
<dbReference type="Pfam" id="PF04479">
    <property type="entry name" value="RTA1"/>
    <property type="match status" value="1"/>
</dbReference>
<feature type="transmembrane region" description="Helical" evidence="5">
    <location>
        <begin position="38"/>
        <end position="56"/>
    </location>
</feature>
<accession>A0AAW0QX17</accession>
<dbReference type="GO" id="GO:0000324">
    <property type="term" value="C:fungal-type vacuole"/>
    <property type="evidence" value="ECO:0007669"/>
    <property type="project" value="TreeGrafter"/>
</dbReference>
<name>A0AAW0QX17_9PEZI</name>
<feature type="transmembrane region" description="Helical" evidence="5">
    <location>
        <begin position="109"/>
        <end position="135"/>
    </location>
</feature>
<gene>
    <name evidence="6" type="ORF">PG999_007002</name>
</gene>
<feature type="transmembrane region" description="Helical" evidence="5">
    <location>
        <begin position="147"/>
        <end position="178"/>
    </location>
</feature>
<dbReference type="GO" id="GO:0005886">
    <property type="term" value="C:plasma membrane"/>
    <property type="evidence" value="ECO:0007669"/>
    <property type="project" value="TreeGrafter"/>
</dbReference>
<evidence type="ECO:0000256" key="2">
    <source>
        <dbReference type="ARBA" id="ARBA00022692"/>
    </source>
</evidence>
<evidence type="ECO:0000313" key="7">
    <source>
        <dbReference type="Proteomes" id="UP001392437"/>
    </source>
</evidence>
<organism evidence="6 7">
    <name type="scientific">Apiospora kogelbergensis</name>
    <dbReference type="NCBI Taxonomy" id="1337665"/>
    <lineage>
        <taxon>Eukaryota</taxon>
        <taxon>Fungi</taxon>
        <taxon>Dikarya</taxon>
        <taxon>Ascomycota</taxon>
        <taxon>Pezizomycotina</taxon>
        <taxon>Sordariomycetes</taxon>
        <taxon>Xylariomycetidae</taxon>
        <taxon>Amphisphaeriales</taxon>
        <taxon>Apiosporaceae</taxon>
        <taxon>Apiospora</taxon>
    </lineage>
</organism>
<evidence type="ECO:0000256" key="1">
    <source>
        <dbReference type="ARBA" id="ARBA00004141"/>
    </source>
</evidence>
<comment type="caution">
    <text evidence="6">The sequence shown here is derived from an EMBL/GenBank/DDBJ whole genome shotgun (WGS) entry which is preliminary data.</text>
</comment>
<dbReference type="AlphaFoldDB" id="A0AAW0QX17"/>
<keyword evidence="3 5" id="KW-1133">Transmembrane helix</keyword>
<feature type="transmembrane region" description="Helical" evidence="5">
    <location>
        <begin position="244"/>
        <end position="268"/>
    </location>
</feature>
<evidence type="ECO:0000256" key="5">
    <source>
        <dbReference type="SAM" id="Phobius"/>
    </source>
</evidence>
<keyword evidence="2 5" id="KW-0812">Transmembrane</keyword>
<keyword evidence="7" id="KW-1185">Reference proteome</keyword>